<evidence type="ECO:0000313" key="3">
    <source>
        <dbReference type="Proteomes" id="UP000028045"/>
    </source>
</evidence>
<feature type="compositionally biased region" description="Pro residues" evidence="1">
    <location>
        <begin position="735"/>
        <end position="748"/>
    </location>
</feature>
<reference evidence="2 3" key="1">
    <citation type="journal article" date="2014" name="BMC Genomics">
        <title>Comparative genome sequencing reveals chemotype-specific gene clusters in the toxigenic black mold Stachybotrys.</title>
        <authorList>
            <person name="Semeiks J."/>
            <person name="Borek D."/>
            <person name="Otwinowski Z."/>
            <person name="Grishin N.V."/>
        </authorList>
    </citation>
    <scope>NUCLEOTIDE SEQUENCE [LARGE SCALE GENOMIC DNA]</scope>
    <source>
        <strain evidence="3">CBS 109288 / IBT 7711</strain>
    </source>
</reference>
<feature type="compositionally biased region" description="Basic and acidic residues" evidence="1">
    <location>
        <begin position="414"/>
        <end position="423"/>
    </location>
</feature>
<feature type="region of interest" description="Disordered" evidence="1">
    <location>
        <begin position="677"/>
        <end position="796"/>
    </location>
</feature>
<feature type="compositionally biased region" description="Pro residues" evidence="1">
    <location>
        <begin position="774"/>
        <end position="796"/>
    </location>
</feature>
<feature type="compositionally biased region" description="Basic and acidic residues" evidence="1">
    <location>
        <begin position="86"/>
        <end position="95"/>
    </location>
</feature>
<feature type="compositionally biased region" description="Basic and acidic residues" evidence="1">
    <location>
        <begin position="186"/>
        <end position="196"/>
    </location>
</feature>
<feature type="region of interest" description="Disordered" evidence="1">
    <location>
        <begin position="170"/>
        <end position="203"/>
    </location>
</feature>
<dbReference type="Proteomes" id="UP000028045">
    <property type="component" value="Unassembled WGS sequence"/>
</dbReference>
<feature type="region of interest" description="Disordered" evidence="1">
    <location>
        <begin position="37"/>
        <end position="71"/>
    </location>
</feature>
<evidence type="ECO:0000256" key="1">
    <source>
        <dbReference type="SAM" id="MobiDB-lite"/>
    </source>
</evidence>
<feature type="region of interest" description="Disordered" evidence="1">
    <location>
        <begin position="513"/>
        <end position="571"/>
    </location>
</feature>
<accession>A0A084B1P2</accession>
<sequence>MSHPVTYDALHSRPAIVQRPRPTELLPGDRVPLNQQKVARRESRLGLRNLFGRSKNPTAPEGLGTRPNGPVHAATADVVSLRHKYSDVNRPESSRSRPSSVAVSSSLQKPGLGDFARTVKHHVAPPPLNPPSDASWAPPPLFKAYPRAIRDATLFAPALDADSILRLSEKSVSGTNPETGLPVTQDQREARADKEKTRRKHRQTMSLTAKLDWSEWVSKIYILDTSGHLLQYSSDGTYDQLPEKVLQLSKASAAFATDVISGRHWVLQVSSFVETEVPSSPESRSILSKLHLRSNEKRSPTNMLMVFESAEDMDGWMVMLRREIERLGGKRPLSETGEPKTGEDSQSEKHDVWTSSHHSSNRSSRHADEDTGRVGEQNHLNTESSPISHGSFGPHDPSHDDRSTTDSLVSQDGRQLDNLRDGSQRLSYISSGQRTIVTSADSSPACSPVRDTFSLPVDESSPNFEARPRPNANAILHRRKSLQTITPFVEPGQAVAPQQPGDETQINDTADMAEPNYQPLNFSVPRSSNRRFSSYRASPLDTESPWSQRATEAAPRVASRKPPPAQLRSTRPLSIVLDLPSPQIDVQERPATHRGYSAPQRMMEKDHTSTNPLSRGRVRQHDMAVKRSNSPEIKPRAAARGSPRRMASLGTMRNQDGKLVSSGNLTDLEGHGMVSWAHGPEYGNDRPLHANRSVSSPTPRSLKRASMHSMMSDRSSRDQASRNSYASFMTSLPPLRAPPPSAPLPPLPNAAVPRPQCNTREKVLGNRRSMPQLPLGPPTGPPPTCNLPPIPQGPSI</sequence>
<dbReference type="EMBL" id="KL648283">
    <property type="protein sequence ID" value="KEY71471.1"/>
    <property type="molecule type" value="Genomic_DNA"/>
</dbReference>
<feature type="compositionally biased region" description="Polar residues" evidence="1">
    <location>
        <begin position="518"/>
        <end position="536"/>
    </location>
</feature>
<protein>
    <recommendedName>
        <fullName evidence="4">PH domain-containing protein</fullName>
    </recommendedName>
</protein>
<feature type="region of interest" description="Disordered" evidence="1">
    <location>
        <begin position="328"/>
        <end position="426"/>
    </location>
</feature>
<feature type="region of interest" description="Disordered" evidence="1">
    <location>
        <begin position="86"/>
        <end position="112"/>
    </location>
</feature>
<dbReference type="HOGENOM" id="CLU_009124_1_0_1"/>
<name>A0A084B1P2_STACB</name>
<dbReference type="OrthoDB" id="1749473at2759"/>
<feature type="compositionally biased region" description="Low complexity" evidence="1">
    <location>
        <begin position="96"/>
        <end position="106"/>
    </location>
</feature>
<evidence type="ECO:0008006" key="4">
    <source>
        <dbReference type="Google" id="ProtNLM"/>
    </source>
</evidence>
<feature type="region of interest" description="Disordered" evidence="1">
    <location>
        <begin position="621"/>
        <end position="665"/>
    </location>
</feature>
<keyword evidence="3" id="KW-1185">Reference proteome</keyword>
<organism evidence="2 3">
    <name type="scientific">Stachybotrys chartarum (strain CBS 109288 / IBT 7711)</name>
    <name type="common">Toxic black mold</name>
    <name type="synonym">Stilbospora chartarum</name>
    <dbReference type="NCBI Taxonomy" id="1280523"/>
    <lineage>
        <taxon>Eukaryota</taxon>
        <taxon>Fungi</taxon>
        <taxon>Dikarya</taxon>
        <taxon>Ascomycota</taxon>
        <taxon>Pezizomycotina</taxon>
        <taxon>Sordariomycetes</taxon>
        <taxon>Hypocreomycetidae</taxon>
        <taxon>Hypocreales</taxon>
        <taxon>Stachybotryaceae</taxon>
        <taxon>Stachybotrys</taxon>
    </lineage>
</organism>
<evidence type="ECO:0000313" key="2">
    <source>
        <dbReference type="EMBL" id="KEY71471.1"/>
    </source>
</evidence>
<proteinExistence type="predicted"/>
<dbReference type="AlphaFoldDB" id="A0A084B1P2"/>
<feature type="compositionally biased region" description="Basic and acidic residues" evidence="1">
    <location>
        <begin position="337"/>
        <end position="352"/>
    </location>
</feature>
<feature type="compositionally biased region" description="Polar residues" evidence="1">
    <location>
        <begin position="378"/>
        <end position="388"/>
    </location>
</feature>
<gene>
    <name evidence="2" type="ORF">S7711_03537</name>
</gene>
<feature type="compositionally biased region" description="Polar residues" evidence="1">
    <location>
        <begin position="170"/>
        <end position="185"/>
    </location>
</feature>